<proteinExistence type="inferred from homology"/>
<dbReference type="Pfam" id="PF05649">
    <property type="entry name" value="Peptidase_M13_N"/>
    <property type="match status" value="1"/>
</dbReference>
<feature type="coiled-coil region" evidence="8">
    <location>
        <begin position="627"/>
        <end position="654"/>
    </location>
</feature>
<dbReference type="CDD" id="cd08662">
    <property type="entry name" value="M13"/>
    <property type="match status" value="1"/>
</dbReference>
<dbReference type="GO" id="GO:0004222">
    <property type="term" value="F:metalloendopeptidase activity"/>
    <property type="evidence" value="ECO:0007669"/>
    <property type="project" value="InterPro"/>
</dbReference>
<dbReference type="InterPro" id="IPR008753">
    <property type="entry name" value="Peptidase_M13_N"/>
</dbReference>
<dbReference type="PANTHER" id="PTHR11733:SF167">
    <property type="entry name" value="FI17812P1-RELATED"/>
    <property type="match status" value="1"/>
</dbReference>
<evidence type="ECO:0000313" key="13">
    <source>
        <dbReference type="Proteomes" id="UP000284657"/>
    </source>
</evidence>
<dbReference type="Proteomes" id="UP000284657">
    <property type="component" value="Unassembled WGS sequence"/>
</dbReference>
<comment type="caution">
    <text evidence="12">The sequence shown here is derived from an EMBL/GenBank/DDBJ whole genome shotgun (WGS) entry which is preliminary data.</text>
</comment>
<evidence type="ECO:0000256" key="4">
    <source>
        <dbReference type="ARBA" id="ARBA00022723"/>
    </source>
</evidence>
<evidence type="ECO:0000256" key="9">
    <source>
        <dbReference type="SAM" id="MobiDB-lite"/>
    </source>
</evidence>
<dbReference type="AlphaFoldDB" id="A0A421FMS2"/>
<dbReference type="PRINTS" id="PR00786">
    <property type="entry name" value="NEPRILYSIN"/>
</dbReference>
<dbReference type="GO" id="GO:0016485">
    <property type="term" value="P:protein processing"/>
    <property type="evidence" value="ECO:0007669"/>
    <property type="project" value="TreeGrafter"/>
</dbReference>
<name>A0A421FMS2_9STRA</name>
<dbReference type="Pfam" id="PF01431">
    <property type="entry name" value="Peptidase_M13"/>
    <property type="match status" value="1"/>
</dbReference>
<dbReference type="GO" id="GO:0046872">
    <property type="term" value="F:metal ion binding"/>
    <property type="evidence" value="ECO:0007669"/>
    <property type="project" value="UniProtKB-KW"/>
</dbReference>
<dbReference type="GO" id="GO:0005886">
    <property type="term" value="C:plasma membrane"/>
    <property type="evidence" value="ECO:0007669"/>
    <property type="project" value="TreeGrafter"/>
</dbReference>
<feature type="compositionally biased region" description="Polar residues" evidence="9">
    <location>
        <begin position="787"/>
        <end position="796"/>
    </location>
</feature>
<feature type="domain" description="Peptidase M13 N-terminal" evidence="11">
    <location>
        <begin position="4"/>
        <end position="327"/>
    </location>
</feature>
<gene>
    <name evidence="12" type="ORF">BBJ29_008561</name>
</gene>
<accession>A0A421FMS2</accession>
<comment type="cofactor">
    <cofactor evidence="1">
        <name>Zn(2+)</name>
        <dbReference type="ChEBI" id="CHEBI:29105"/>
    </cofactor>
</comment>
<protein>
    <recommendedName>
        <fullName evidence="14">Peptidase M13 C-terminal domain-containing protein</fullName>
    </recommendedName>
</protein>
<feature type="non-terminal residue" evidence="12">
    <location>
        <position position="796"/>
    </location>
</feature>
<evidence type="ECO:0000259" key="10">
    <source>
        <dbReference type="Pfam" id="PF01431"/>
    </source>
</evidence>
<evidence type="ECO:0000256" key="2">
    <source>
        <dbReference type="ARBA" id="ARBA00007357"/>
    </source>
</evidence>
<dbReference type="InterPro" id="IPR018497">
    <property type="entry name" value="Peptidase_M13_C"/>
</dbReference>
<feature type="region of interest" description="Disordered" evidence="9">
    <location>
        <begin position="776"/>
        <end position="796"/>
    </location>
</feature>
<sequence length="796" mass="89191">MSLVGALFASCMDMDARNAIGANPLQDGLESIINAKDKQELFRVAGRLARTGADFITSLSPDSSLQNSSVNVLWVSHADLTLNDEYYENPQVLQNLEEYLVTYASTILNLTGFGFEGSEYDNYGDVVLGVEKQLIELQSYSSLDPVSADVYYLLSYQEAAENYPLVFGAYAEGMQLLDDAPALTEDTDVALLSIAYFEKAEELVMLLSLDALKTYVAFAYINGFAKYLSEPFLTARYEFFRVTILGTDSPRRMETVCAAHLADLLPVHTGVQYVAQRGGMKETGEVFITMVEEVLDTMITNIETLDWLDELTRANVLKKLNALEIMYVQPDAEQLDKEAEGLAKLDLTAFFANVELIKMARFVALAWAIGGDVDRDEWGMSSASVNAYYTPYTNQVVFPAGLIQQPFFDASNEAAQIFGSLGVVVGHEISHGFDNTGANFDANGNWNAWWTEATVLEFGKRAQCLVDQYSGFYTEAEDGEQLVPVDDLSWALARGANFPSSMTLPTEPIENDDDRERRQRYEETERELLAVLEAEPTDASTRRRQLVGLFDRFRSDYTQLSVKLRESLRLQHRLMDKCLQMKNELVVCAIKIKTTEQVQADEIKSLSFYRDECEYAWKQSALSQARERDAMRIIDDLRAKMEDLQLQVKALVASGASAPMMRRRPQSEGSNERMLATPVLLSPKMQVPWVEETPVHTKLSVMSPSTRIKSHLNSSQESIAMLSLLSFDEWKSETKVWSPGTPLALGGVSRQAPTPSKDTLYAAEWQQEITRCVSVPSLQPTPMERVSSPQQKQRIK</sequence>
<dbReference type="Gene3D" id="3.40.390.10">
    <property type="entry name" value="Collagenase (Catalytic Domain)"/>
    <property type="match status" value="1"/>
</dbReference>
<dbReference type="EMBL" id="MBAD02002444">
    <property type="protein sequence ID" value="RLN47452.1"/>
    <property type="molecule type" value="Genomic_DNA"/>
</dbReference>
<dbReference type="InterPro" id="IPR024079">
    <property type="entry name" value="MetalloPept_cat_dom_sf"/>
</dbReference>
<keyword evidence="8" id="KW-0175">Coiled coil</keyword>
<evidence type="ECO:0008006" key="14">
    <source>
        <dbReference type="Google" id="ProtNLM"/>
    </source>
</evidence>
<evidence type="ECO:0000256" key="5">
    <source>
        <dbReference type="ARBA" id="ARBA00022801"/>
    </source>
</evidence>
<keyword evidence="3" id="KW-0645">Protease</keyword>
<evidence type="ECO:0000256" key="1">
    <source>
        <dbReference type="ARBA" id="ARBA00001947"/>
    </source>
</evidence>
<organism evidence="12 13">
    <name type="scientific">Phytophthora kernoviae</name>
    <dbReference type="NCBI Taxonomy" id="325452"/>
    <lineage>
        <taxon>Eukaryota</taxon>
        <taxon>Sar</taxon>
        <taxon>Stramenopiles</taxon>
        <taxon>Oomycota</taxon>
        <taxon>Peronosporomycetes</taxon>
        <taxon>Peronosporales</taxon>
        <taxon>Peronosporaceae</taxon>
        <taxon>Phytophthora</taxon>
    </lineage>
</organism>
<comment type="similarity">
    <text evidence="2">Belongs to the peptidase M13 family.</text>
</comment>
<dbReference type="SUPFAM" id="SSF55486">
    <property type="entry name" value="Metalloproteases ('zincins'), catalytic domain"/>
    <property type="match status" value="1"/>
</dbReference>
<evidence type="ECO:0000313" key="12">
    <source>
        <dbReference type="EMBL" id="RLN47452.1"/>
    </source>
</evidence>
<evidence type="ECO:0000256" key="6">
    <source>
        <dbReference type="ARBA" id="ARBA00022833"/>
    </source>
</evidence>
<feature type="domain" description="Peptidase M13 C-terminal" evidence="10">
    <location>
        <begin position="386"/>
        <end position="476"/>
    </location>
</feature>
<evidence type="ECO:0000259" key="11">
    <source>
        <dbReference type="Pfam" id="PF05649"/>
    </source>
</evidence>
<dbReference type="PANTHER" id="PTHR11733">
    <property type="entry name" value="ZINC METALLOPROTEASE FAMILY M13 NEPRILYSIN-RELATED"/>
    <property type="match status" value="1"/>
</dbReference>
<reference evidence="12 13" key="1">
    <citation type="submission" date="2018-07" db="EMBL/GenBank/DDBJ databases">
        <title>Genome sequencing of oomycete isolates from Chile give support for New Zealand origin for Phytophthora kernoviae and make available the first Nothophytophthora sp. genome.</title>
        <authorList>
            <person name="Studholme D.J."/>
            <person name="Sanfuentes E."/>
            <person name="Panda P."/>
            <person name="Hill R."/>
            <person name="Sambles C."/>
            <person name="Grant M."/>
            <person name="Williams N.M."/>
            <person name="Mcdougal R.L."/>
        </authorList>
    </citation>
    <scope>NUCLEOTIDE SEQUENCE [LARGE SCALE GENOMIC DNA]</scope>
    <source>
        <strain evidence="12">Chile7</strain>
    </source>
</reference>
<dbReference type="PROSITE" id="PS51885">
    <property type="entry name" value="NEPRILYSIN"/>
    <property type="match status" value="1"/>
</dbReference>
<evidence type="ECO:0000256" key="8">
    <source>
        <dbReference type="SAM" id="Coils"/>
    </source>
</evidence>
<keyword evidence="4" id="KW-0479">Metal-binding</keyword>
<evidence type="ECO:0000256" key="7">
    <source>
        <dbReference type="ARBA" id="ARBA00023049"/>
    </source>
</evidence>
<keyword evidence="6" id="KW-0862">Zinc</keyword>
<evidence type="ECO:0000256" key="3">
    <source>
        <dbReference type="ARBA" id="ARBA00022670"/>
    </source>
</evidence>
<keyword evidence="7" id="KW-0482">Metalloprotease</keyword>
<dbReference type="InterPro" id="IPR000718">
    <property type="entry name" value="Peptidase_M13"/>
</dbReference>
<keyword evidence="5" id="KW-0378">Hydrolase</keyword>